<reference evidence="1 2" key="2">
    <citation type="submission" date="2018-11" db="EMBL/GenBank/DDBJ databases">
        <authorList>
            <consortium name="Pathogen Informatics"/>
        </authorList>
    </citation>
    <scope>NUCLEOTIDE SEQUENCE [LARGE SCALE GENOMIC DNA]</scope>
</reference>
<organism evidence="3">
    <name type="scientific">Taenia asiatica</name>
    <name type="common">Asian tapeworm</name>
    <dbReference type="NCBI Taxonomy" id="60517"/>
    <lineage>
        <taxon>Eukaryota</taxon>
        <taxon>Metazoa</taxon>
        <taxon>Spiralia</taxon>
        <taxon>Lophotrochozoa</taxon>
        <taxon>Platyhelminthes</taxon>
        <taxon>Cestoda</taxon>
        <taxon>Eucestoda</taxon>
        <taxon>Cyclophyllidea</taxon>
        <taxon>Taeniidae</taxon>
        <taxon>Taenia</taxon>
    </lineage>
</organism>
<protein>
    <submittedName>
        <fullName evidence="3">LOB domain-containing protein</fullName>
    </submittedName>
</protein>
<evidence type="ECO:0000313" key="3">
    <source>
        <dbReference type="WBParaSite" id="TASK_0000309301-mRNA-1"/>
    </source>
</evidence>
<dbReference type="EMBL" id="UYRS01005599">
    <property type="protein sequence ID" value="VDK27179.1"/>
    <property type="molecule type" value="Genomic_DNA"/>
</dbReference>
<accession>A0A0R3W099</accession>
<dbReference type="Proteomes" id="UP000282613">
    <property type="component" value="Unassembled WGS sequence"/>
</dbReference>
<sequence>MAGGTMEKLVVEHCVRKVIKNGGDASAPQLSAKIEQTGWRACPQFEALLVGRSIGIASSVTSHPHSHLPKMANRSVLGNRNLLDSSSTNQCVNICCNERAILIKEILHRNVKEAYDLTAIAASN</sequence>
<name>A0A0R3W099_TAEAS</name>
<gene>
    <name evidence="1" type="ORF">TASK_LOCUS3093</name>
</gene>
<evidence type="ECO:0000313" key="2">
    <source>
        <dbReference type="Proteomes" id="UP000282613"/>
    </source>
</evidence>
<reference evidence="3" key="1">
    <citation type="submission" date="2017-02" db="UniProtKB">
        <authorList>
            <consortium name="WormBaseParasite"/>
        </authorList>
    </citation>
    <scope>IDENTIFICATION</scope>
</reference>
<proteinExistence type="predicted"/>
<evidence type="ECO:0000313" key="1">
    <source>
        <dbReference type="EMBL" id="VDK27179.1"/>
    </source>
</evidence>
<keyword evidence="2" id="KW-1185">Reference proteome</keyword>
<dbReference type="WBParaSite" id="TASK_0000309301-mRNA-1">
    <property type="protein sequence ID" value="TASK_0000309301-mRNA-1"/>
    <property type="gene ID" value="TASK_0000309301"/>
</dbReference>
<dbReference type="AlphaFoldDB" id="A0A0R3W099"/>